<reference evidence="1" key="1">
    <citation type="submission" date="2022-08" db="UniProtKB">
        <authorList>
            <consortium name="EnsemblMetazoa"/>
        </authorList>
    </citation>
    <scope>IDENTIFICATION</scope>
    <source>
        <strain evidence="1">05x7-T-G4-1.051#20</strain>
    </source>
</reference>
<sequence length="77" mass="8495">MLTLLNADKFLNPDDRLQPLLSGNNNIIEIAVEELKIGGNSSDNNEEQLQLTIDGEIESQKSDENAEKLVKMALGKL</sequence>
<proteinExistence type="predicted"/>
<name>A0A8W8MHX7_MAGGI</name>
<accession>A0A8W8MHX7</accession>
<evidence type="ECO:0000313" key="1">
    <source>
        <dbReference type="EnsemblMetazoa" id="G33132.1:cds"/>
    </source>
</evidence>
<dbReference type="EnsemblMetazoa" id="G33132.1">
    <property type="protein sequence ID" value="G33132.1:cds"/>
    <property type="gene ID" value="G33132"/>
</dbReference>
<keyword evidence="2" id="KW-1185">Reference proteome</keyword>
<evidence type="ECO:0000313" key="2">
    <source>
        <dbReference type="Proteomes" id="UP000005408"/>
    </source>
</evidence>
<dbReference type="Proteomes" id="UP000005408">
    <property type="component" value="Unassembled WGS sequence"/>
</dbReference>
<dbReference type="AlphaFoldDB" id="A0A8W8MHX7"/>
<protein>
    <submittedName>
        <fullName evidence="1">Uncharacterized protein</fullName>
    </submittedName>
</protein>
<organism evidence="1 2">
    <name type="scientific">Magallana gigas</name>
    <name type="common">Pacific oyster</name>
    <name type="synonym">Crassostrea gigas</name>
    <dbReference type="NCBI Taxonomy" id="29159"/>
    <lineage>
        <taxon>Eukaryota</taxon>
        <taxon>Metazoa</taxon>
        <taxon>Spiralia</taxon>
        <taxon>Lophotrochozoa</taxon>
        <taxon>Mollusca</taxon>
        <taxon>Bivalvia</taxon>
        <taxon>Autobranchia</taxon>
        <taxon>Pteriomorphia</taxon>
        <taxon>Ostreida</taxon>
        <taxon>Ostreoidea</taxon>
        <taxon>Ostreidae</taxon>
        <taxon>Magallana</taxon>
    </lineage>
</organism>